<dbReference type="AlphaFoldDB" id="A0AAD8I8G1"/>
<dbReference type="GO" id="GO:0016788">
    <property type="term" value="F:hydrolase activity, acting on ester bonds"/>
    <property type="evidence" value="ECO:0007669"/>
    <property type="project" value="InterPro"/>
</dbReference>
<dbReference type="InterPro" id="IPR036514">
    <property type="entry name" value="SGNH_hydro_sf"/>
</dbReference>
<dbReference type="EMBL" id="JAUIZM010000006">
    <property type="protein sequence ID" value="KAK1380961.1"/>
    <property type="molecule type" value="Genomic_DNA"/>
</dbReference>
<keyword evidence="4" id="KW-1185">Reference proteome</keyword>
<evidence type="ECO:0000256" key="1">
    <source>
        <dbReference type="ARBA" id="ARBA00008668"/>
    </source>
</evidence>
<organism evidence="3 4">
    <name type="scientific">Heracleum sosnowskyi</name>
    <dbReference type="NCBI Taxonomy" id="360622"/>
    <lineage>
        <taxon>Eukaryota</taxon>
        <taxon>Viridiplantae</taxon>
        <taxon>Streptophyta</taxon>
        <taxon>Embryophyta</taxon>
        <taxon>Tracheophyta</taxon>
        <taxon>Spermatophyta</taxon>
        <taxon>Magnoliopsida</taxon>
        <taxon>eudicotyledons</taxon>
        <taxon>Gunneridae</taxon>
        <taxon>Pentapetalae</taxon>
        <taxon>asterids</taxon>
        <taxon>campanulids</taxon>
        <taxon>Apiales</taxon>
        <taxon>Apiaceae</taxon>
        <taxon>Apioideae</taxon>
        <taxon>apioid superclade</taxon>
        <taxon>Tordylieae</taxon>
        <taxon>Tordyliinae</taxon>
        <taxon>Heracleum</taxon>
    </lineage>
</organism>
<reference evidence="3" key="2">
    <citation type="submission" date="2023-05" db="EMBL/GenBank/DDBJ databases">
        <authorList>
            <person name="Schelkunov M.I."/>
        </authorList>
    </citation>
    <scope>NUCLEOTIDE SEQUENCE</scope>
    <source>
        <strain evidence="3">Hsosn_3</strain>
        <tissue evidence="3">Leaf</tissue>
    </source>
</reference>
<dbReference type="InterPro" id="IPR001087">
    <property type="entry name" value="GDSL"/>
</dbReference>
<name>A0AAD8I8G1_9APIA</name>
<evidence type="ECO:0000313" key="3">
    <source>
        <dbReference type="EMBL" id="KAK1380961.1"/>
    </source>
</evidence>
<comment type="similarity">
    <text evidence="1">Belongs to the 'GDSL' lipolytic enzyme family.</text>
</comment>
<keyword evidence="2" id="KW-0325">Glycoprotein</keyword>
<proteinExistence type="inferred from homology"/>
<sequence length="279" mass="31302">MLLQIKFNKCCEKRQAFLPIPDPNGQDIFHKPASRVGDGRLIVDFIAEHLGLPYLSAYLNSLDANFRHGSNFATGGSTIRRQNETIFENGIIEVGYQDLLTSRGLSTHLIYNRGARTFWIHNTVPIGCLPVNSFYIRNPKLGFLDQFGCIRGHDDMAIEFNRQLKDRVTTLRAELPLAAITYVDIYTSKYNLISSTKVQGFMDPLKICCTAVTSDRNGLNSTERDGIVEETSANAEKLVVDFSREEQVQTSEVAGSDLVKKNPMMMVLKEKVVIVPHIS</sequence>
<evidence type="ECO:0000313" key="4">
    <source>
        <dbReference type="Proteomes" id="UP001237642"/>
    </source>
</evidence>
<evidence type="ECO:0000256" key="2">
    <source>
        <dbReference type="ARBA" id="ARBA00023180"/>
    </source>
</evidence>
<protein>
    <submittedName>
        <fullName evidence="3">Uncharacterized protein</fullName>
    </submittedName>
</protein>
<comment type="caution">
    <text evidence="3">The sequence shown here is derived from an EMBL/GenBank/DDBJ whole genome shotgun (WGS) entry which is preliminary data.</text>
</comment>
<reference evidence="3" key="1">
    <citation type="submission" date="2023-02" db="EMBL/GenBank/DDBJ databases">
        <title>Genome of toxic invasive species Heracleum sosnowskyi carries increased number of genes despite the absence of recent whole-genome duplications.</title>
        <authorList>
            <person name="Schelkunov M."/>
            <person name="Shtratnikova V."/>
            <person name="Makarenko M."/>
            <person name="Klepikova A."/>
            <person name="Omelchenko D."/>
            <person name="Novikova G."/>
            <person name="Obukhova E."/>
            <person name="Bogdanov V."/>
            <person name="Penin A."/>
            <person name="Logacheva M."/>
        </authorList>
    </citation>
    <scope>NUCLEOTIDE SEQUENCE</scope>
    <source>
        <strain evidence="3">Hsosn_3</strain>
        <tissue evidence="3">Leaf</tissue>
    </source>
</reference>
<dbReference type="Proteomes" id="UP001237642">
    <property type="component" value="Unassembled WGS sequence"/>
</dbReference>
<dbReference type="Pfam" id="PF00657">
    <property type="entry name" value="Lipase_GDSL"/>
    <property type="match status" value="1"/>
</dbReference>
<gene>
    <name evidence="3" type="ORF">POM88_027705</name>
</gene>
<dbReference type="PANTHER" id="PTHR22835:SF546">
    <property type="entry name" value="GDSL-LIKE LIPASE_ACYLHYDROLASE"/>
    <property type="match status" value="1"/>
</dbReference>
<accession>A0AAD8I8G1</accession>
<dbReference type="Gene3D" id="3.40.50.1110">
    <property type="entry name" value="SGNH hydrolase"/>
    <property type="match status" value="1"/>
</dbReference>
<dbReference type="PANTHER" id="PTHR22835">
    <property type="entry name" value="ZINC FINGER FYVE DOMAIN CONTAINING PROTEIN"/>
    <property type="match status" value="1"/>
</dbReference>